<sequence>MMLRCGAKAFTFMLLISIISAHDIGLPRRWLRNREARFFNPVKAVRDWFHGPSPSQTDPLANLGKYPVWKVHKYNGISIKPVHVIDVAALPQKSGNPPTVVNVPQPLAPPSNEYGPPRNEYSPPTNEYGPPTKEYGLPSSAHNTFEQGQQSGADGQDSAAALSALDNLGSLVNLLPNSEGGSSGGLDLSKLAGIASQLPPEAIEKLQSILGVYNARTNQERINSLLGAAVAKTKLTAGALHSLSGFVQGLIGGAGGSKDIALESGTYNNVPKGYPGKLGVLTTSAVVGGPSSGIPLPDLPPAPPLPEIPILEKFSSDLKVPPFPHIYLPTKFSLVKKPGKGYVSFQMPPAHSSYSPPEPAKTYQAPKDNTFVQSTPSPQPPVSFNPPQQSYAPPQQSYAPPVDSYGVPLQASYSVPAQDSSFQASNDFFTHSEPSSYQQDSYNQEEEFYPFQPGQNDIQSAPSNKHETIAFPQEQSPSYSQVAMQRGSQPANSILSQQPGSELAMYLDPSHPASTQNLSQEQLAELQKQRSQQQEQDQSQTMGGEFQSASDVQPLVVRAENTDNSQASKLSQHRFQPKNPRT</sequence>
<feature type="compositionally biased region" description="Low complexity" evidence="1">
    <location>
        <begin position="385"/>
        <end position="401"/>
    </location>
</feature>
<comment type="caution">
    <text evidence="3">The sequence shown here is derived from an EMBL/GenBank/DDBJ whole genome shotgun (WGS) entry which is preliminary data.</text>
</comment>
<feature type="compositionally biased region" description="Basic residues" evidence="1">
    <location>
        <begin position="571"/>
        <end position="582"/>
    </location>
</feature>
<feature type="compositionally biased region" description="Polar residues" evidence="1">
    <location>
        <begin position="424"/>
        <end position="442"/>
    </location>
</feature>
<dbReference type="OrthoDB" id="8197587at2759"/>
<keyword evidence="2" id="KW-0732">Signal</keyword>
<evidence type="ECO:0000256" key="2">
    <source>
        <dbReference type="SAM" id="SignalP"/>
    </source>
</evidence>
<reference evidence="3 4" key="1">
    <citation type="journal article" date="2017" name="Gigascience">
        <title>Genome sequence of the small brown planthopper, Laodelphax striatellus.</title>
        <authorList>
            <person name="Zhu J."/>
            <person name="Jiang F."/>
            <person name="Wang X."/>
            <person name="Yang P."/>
            <person name="Bao Y."/>
            <person name="Zhao W."/>
            <person name="Wang W."/>
            <person name="Lu H."/>
            <person name="Wang Q."/>
            <person name="Cui N."/>
            <person name="Li J."/>
            <person name="Chen X."/>
            <person name="Luo L."/>
            <person name="Yu J."/>
            <person name="Kang L."/>
            <person name="Cui F."/>
        </authorList>
    </citation>
    <scope>NUCLEOTIDE SEQUENCE [LARGE SCALE GENOMIC DNA]</scope>
    <source>
        <strain evidence="3">Lst14</strain>
    </source>
</reference>
<evidence type="ECO:0000313" key="4">
    <source>
        <dbReference type="Proteomes" id="UP000291343"/>
    </source>
</evidence>
<proteinExistence type="predicted"/>
<feature type="signal peptide" evidence="2">
    <location>
        <begin position="1"/>
        <end position="21"/>
    </location>
</feature>
<evidence type="ECO:0000256" key="1">
    <source>
        <dbReference type="SAM" id="MobiDB-lite"/>
    </source>
</evidence>
<feature type="compositionally biased region" description="Low complexity" evidence="1">
    <location>
        <begin position="147"/>
        <end position="158"/>
    </location>
</feature>
<feature type="compositionally biased region" description="Polar residues" evidence="1">
    <location>
        <begin position="453"/>
        <end position="463"/>
    </location>
</feature>
<feature type="compositionally biased region" description="Low complexity" evidence="1">
    <location>
        <begin position="522"/>
        <end position="540"/>
    </location>
</feature>
<protein>
    <submittedName>
        <fullName evidence="3">Uncharacterized protein</fullName>
    </submittedName>
</protein>
<name>A0A482XDL2_LAOST</name>
<feature type="region of interest" description="Disordered" evidence="1">
    <location>
        <begin position="424"/>
        <end position="582"/>
    </location>
</feature>
<dbReference type="Proteomes" id="UP000291343">
    <property type="component" value="Unassembled WGS sequence"/>
</dbReference>
<gene>
    <name evidence="3" type="ORF">LSTR_LSTR013053</name>
</gene>
<keyword evidence="4" id="KW-1185">Reference proteome</keyword>
<feature type="chain" id="PRO_5019797292" evidence="2">
    <location>
        <begin position="22"/>
        <end position="582"/>
    </location>
</feature>
<dbReference type="InParanoid" id="A0A482XDL2"/>
<evidence type="ECO:0000313" key="3">
    <source>
        <dbReference type="EMBL" id="RZF43529.1"/>
    </source>
</evidence>
<dbReference type="EMBL" id="QKKF02012654">
    <property type="protein sequence ID" value="RZF43529.1"/>
    <property type="molecule type" value="Genomic_DNA"/>
</dbReference>
<feature type="compositionally biased region" description="Polar residues" evidence="1">
    <location>
        <begin position="512"/>
        <end position="521"/>
    </location>
</feature>
<feature type="compositionally biased region" description="Polar residues" evidence="1">
    <location>
        <begin position="473"/>
        <end position="500"/>
    </location>
</feature>
<organism evidence="3 4">
    <name type="scientific">Laodelphax striatellus</name>
    <name type="common">Small brown planthopper</name>
    <name type="synonym">Delphax striatella</name>
    <dbReference type="NCBI Taxonomy" id="195883"/>
    <lineage>
        <taxon>Eukaryota</taxon>
        <taxon>Metazoa</taxon>
        <taxon>Ecdysozoa</taxon>
        <taxon>Arthropoda</taxon>
        <taxon>Hexapoda</taxon>
        <taxon>Insecta</taxon>
        <taxon>Pterygota</taxon>
        <taxon>Neoptera</taxon>
        <taxon>Paraneoptera</taxon>
        <taxon>Hemiptera</taxon>
        <taxon>Auchenorrhyncha</taxon>
        <taxon>Fulgoroidea</taxon>
        <taxon>Delphacidae</taxon>
        <taxon>Criomorphinae</taxon>
        <taxon>Laodelphax</taxon>
    </lineage>
</organism>
<dbReference type="AlphaFoldDB" id="A0A482XDL2"/>
<accession>A0A482XDL2</accession>
<feature type="region of interest" description="Disordered" evidence="1">
    <location>
        <begin position="107"/>
        <end position="158"/>
    </location>
</feature>
<feature type="region of interest" description="Disordered" evidence="1">
    <location>
        <begin position="349"/>
        <end position="405"/>
    </location>
</feature>